<keyword evidence="3 7" id="KW-0276">Fatty acid metabolism</keyword>
<accession>A0ABD1Z4K2</accession>
<dbReference type="EMBL" id="JBHFFA010000002">
    <property type="protein sequence ID" value="KAL2642586.1"/>
    <property type="molecule type" value="Genomic_DNA"/>
</dbReference>
<feature type="domain" description="Lipoyl-binding" evidence="9">
    <location>
        <begin position="201"/>
        <end position="277"/>
    </location>
</feature>
<feature type="compositionally biased region" description="Pro residues" evidence="8">
    <location>
        <begin position="166"/>
        <end position="177"/>
    </location>
</feature>
<keyword evidence="11" id="KW-1185">Reference proteome</keyword>
<evidence type="ECO:0000313" key="11">
    <source>
        <dbReference type="Proteomes" id="UP001605036"/>
    </source>
</evidence>
<dbReference type="Gene3D" id="2.40.50.100">
    <property type="match status" value="1"/>
</dbReference>
<proteinExistence type="predicted"/>
<dbReference type="CDD" id="cd06850">
    <property type="entry name" value="biotinyl_domain"/>
    <property type="match status" value="1"/>
</dbReference>
<evidence type="ECO:0000259" key="9">
    <source>
        <dbReference type="PROSITE" id="PS50968"/>
    </source>
</evidence>
<evidence type="ECO:0000256" key="3">
    <source>
        <dbReference type="ARBA" id="ARBA00022832"/>
    </source>
</evidence>
<dbReference type="InterPro" id="IPR001882">
    <property type="entry name" value="Biotin_BS"/>
</dbReference>
<dbReference type="InterPro" id="IPR000089">
    <property type="entry name" value="Biotin_lipoyl"/>
</dbReference>
<reference evidence="10 11" key="1">
    <citation type="submission" date="2024-09" db="EMBL/GenBank/DDBJ databases">
        <title>Chromosome-scale assembly of Riccia fluitans.</title>
        <authorList>
            <person name="Paukszto L."/>
            <person name="Sawicki J."/>
            <person name="Karawczyk K."/>
            <person name="Piernik-Szablinska J."/>
            <person name="Szczecinska M."/>
            <person name="Mazdziarz M."/>
        </authorList>
    </citation>
    <scope>NUCLEOTIDE SEQUENCE [LARGE SCALE GENOMIC DNA]</scope>
    <source>
        <strain evidence="10">Rf_01</strain>
        <tissue evidence="10">Aerial parts of the thallus</tissue>
    </source>
</reference>
<feature type="region of interest" description="Disordered" evidence="8">
    <location>
        <begin position="163"/>
        <end position="226"/>
    </location>
</feature>
<evidence type="ECO:0000256" key="4">
    <source>
        <dbReference type="ARBA" id="ARBA00023098"/>
    </source>
</evidence>
<evidence type="ECO:0000256" key="1">
    <source>
        <dbReference type="ARBA" id="ARBA00005194"/>
    </source>
</evidence>
<comment type="pathway">
    <text evidence="1 7">Lipid metabolism; fatty acid biosynthesis.</text>
</comment>
<dbReference type="Proteomes" id="UP001605036">
    <property type="component" value="Unassembled WGS sequence"/>
</dbReference>
<sequence>MAAAQAAASAVIAAGFSYGANSSAIGRTSVVVTSAGLKPCHVSISSFVSGASLERSRSFSIAKEKASGIAVSATKLEVAPAVEEEKEVKVTESPAAVATEASVSSFMTDVANLVKLVDSRDIVELEMKHKDYEIIIRKKEALAPPPPPPVSFPGPHVMAHTSFPGYPAPPLSPPPAATSPAPAETAPEAAAAPAAAPATQHPPMLSPMAGTFYRSPGPGEPPFVQVGDKVTKGQVLCIVEAMKLMNEIEADQSGTIVEIVAEDGKPVSIESPLYIIKP</sequence>
<comment type="subcellular location">
    <subcellularLocation>
        <location evidence="7">Plastid</location>
        <location evidence="7">Chloroplast</location>
    </subcellularLocation>
</comment>
<organism evidence="10 11">
    <name type="scientific">Riccia fluitans</name>
    <dbReference type="NCBI Taxonomy" id="41844"/>
    <lineage>
        <taxon>Eukaryota</taxon>
        <taxon>Viridiplantae</taxon>
        <taxon>Streptophyta</taxon>
        <taxon>Embryophyta</taxon>
        <taxon>Marchantiophyta</taxon>
        <taxon>Marchantiopsida</taxon>
        <taxon>Marchantiidae</taxon>
        <taxon>Marchantiales</taxon>
        <taxon>Ricciaceae</taxon>
        <taxon>Riccia</taxon>
    </lineage>
</organism>
<dbReference type="PROSITE" id="PS50968">
    <property type="entry name" value="BIOTINYL_LIPOYL"/>
    <property type="match status" value="1"/>
</dbReference>
<dbReference type="InterPro" id="IPR050537">
    <property type="entry name" value="2-oxoacid_dehydrogenase"/>
</dbReference>
<dbReference type="PANTHER" id="PTHR43416">
    <property type="entry name" value="DIHYDROLIPOYLLYSINE-RESIDUE SUCCINYLTRANSFERASE COMPONENT OF 2-OXOGLUTARATE DEHYDROGENASE COMPLEX, MITOCHONDRIAL-RELATED"/>
    <property type="match status" value="1"/>
</dbReference>
<keyword evidence="2 7" id="KW-0444">Lipid biosynthesis</keyword>
<dbReference type="GO" id="GO:0006633">
    <property type="term" value="P:fatty acid biosynthetic process"/>
    <property type="evidence" value="ECO:0007669"/>
    <property type="project" value="UniProtKB-KW"/>
</dbReference>
<dbReference type="Pfam" id="PF00364">
    <property type="entry name" value="Biotin_lipoyl"/>
    <property type="match status" value="1"/>
</dbReference>
<dbReference type="PANTHER" id="PTHR43416:SF38">
    <property type="entry name" value="BIOTIN CARBOXYL CARRIER PROTEIN OF ACETYL-COA CARBOXYLASE 1, CHLOROPLASTIC"/>
    <property type="match status" value="1"/>
</dbReference>
<protein>
    <recommendedName>
        <fullName evidence="7">Biotin carboxyl carrier protein of acetyl-CoA carboxylase</fullName>
    </recommendedName>
</protein>
<evidence type="ECO:0000313" key="10">
    <source>
        <dbReference type="EMBL" id="KAL2642586.1"/>
    </source>
</evidence>
<dbReference type="PROSITE" id="PS00188">
    <property type="entry name" value="BIOTIN"/>
    <property type="match status" value="1"/>
</dbReference>
<keyword evidence="7" id="KW-0150">Chloroplast</keyword>
<feature type="compositionally biased region" description="Low complexity" evidence="8">
    <location>
        <begin position="178"/>
        <end position="198"/>
    </location>
</feature>
<gene>
    <name evidence="10" type="ORF">R1flu_010173</name>
</gene>
<keyword evidence="7" id="KW-0934">Plastid</keyword>
<evidence type="ECO:0000256" key="2">
    <source>
        <dbReference type="ARBA" id="ARBA00022516"/>
    </source>
</evidence>
<dbReference type="PRINTS" id="PR01071">
    <property type="entry name" value="ACOABIOTINCC"/>
</dbReference>
<evidence type="ECO:0000256" key="6">
    <source>
        <dbReference type="ARBA" id="ARBA00023267"/>
    </source>
</evidence>
<dbReference type="NCBIfam" id="TIGR00531">
    <property type="entry name" value="BCCP"/>
    <property type="match status" value="1"/>
</dbReference>
<evidence type="ECO:0000256" key="5">
    <source>
        <dbReference type="ARBA" id="ARBA00023160"/>
    </source>
</evidence>
<evidence type="ECO:0000256" key="7">
    <source>
        <dbReference type="RuleBase" id="RU364072"/>
    </source>
</evidence>
<dbReference type="InterPro" id="IPR001249">
    <property type="entry name" value="AcCoA_biotinCC"/>
</dbReference>
<dbReference type="SUPFAM" id="SSF51230">
    <property type="entry name" value="Single hybrid motif"/>
    <property type="match status" value="1"/>
</dbReference>
<name>A0ABD1Z4K2_9MARC</name>
<dbReference type="InterPro" id="IPR011053">
    <property type="entry name" value="Single_hybrid_motif"/>
</dbReference>
<dbReference type="FunFam" id="2.40.50.100:FF:000003">
    <property type="entry name" value="Acetyl-CoA carboxylase biotin carboxyl carrier protein"/>
    <property type="match status" value="1"/>
</dbReference>
<keyword evidence="6 7" id="KW-0092">Biotin</keyword>
<keyword evidence="4 7" id="KW-0443">Lipid metabolism</keyword>
<comment type="function">
    <text evidence="7">This protein is a component of the acetyl coenzyme A carboxylase complex; first, biotin carboxylase catalyzes the carboxylation of the carrier protein and then the transcarboxylase transfers the carboxyl group to form malonyl-CoA.</text>
</comment>
<dbReference type="GO" id="GO:0009507">
    <property type="term" value="C:chloroplast"/>
    <property type="evidence" value="ECO:0007669"/>
    <property type="project" value="UniProtKB-SubCell"/>
</dbReference>
<dbReference type="AlphaFoldDB" id="A0ABD1Z4K2"/>
<dbReference type="GO" id="GO:0016421">
    <property type="term" value="F:CoA carboxylase activity"/>
    <property type="evidence" value="ECO:0007669"/>
    <property type="project" value="UniProtKB-ARBA"/>
</dbReference>
<keyword evidence="5 7" id="KW-0275">Fatty acid biosynthesis</keyword>
<comment type="caution">
    <text evidence="10">The sequence shown here is derived from an EMBL/GenBank/DDBJ whole genome shotgun (WGS) entry which is preliminary data.</text>
</comment>
<evidence type="ECO:0000256" key="8">
    <source>
        <dbReference type="SAM" id="MobiDB-lite"/>
    </source>
</evidence>